<comment type="caution">
    <text evidence="1">The sequence shown here is derived from an EMBL/GenBank/DDBJ whole genome shotgun (WGS) entry which is preliminary data.</text>
</comment>
<keyword evidence="2" id="KW-1185">Reference proteome</keyword>
<evidence type="ECO:0000313" key="2">
    <source>
        <dbReference type="Proteomes" id="UP000660745"/>
    </source>
</evidence>
<gene>
    <name evidence="1" type="ORF">GCM10012278_79280</name>
</gene>
<organism evidence="1 2">
    <name type="scientific">Nonomuraea glycinis</name>
    <dbReference type="NCBI Taxonomy" id="2047744"/>
    <lineage>
        <taxon>Bacteria</taxon>
        <taxon>Bacillati</taxon>
        <taxon>Actinomycetota</taxon>
        <taxon>Actinomycetes</taxon>
        <taxon>Streptosporangiales</taxon>
        <taxon>Streptosporangiaceae</taxon>
        <taxon>Nonomuraea</taxon>
    </lineage>
</organism>
<protein>
    <submittedName>
        <fullName evidence="1">Uncharacterized protein</fullName>
    </submittedName>
</protein>
<dbReference type="AlphaFoldDB" id="A0A918ACN7"/>
<name>A0A918ACN7_9ACTN</name>
<proteinExistence type="predicted"/>
<reference evidence="1" key="2">
    <citation type="submission" date="2020-09" db="EMBL/GenBank/DDBJ databases">
        <authorList>
            <person name="Sun Q."/>
            <person name="Zhou Y."/>
        </authorList>
    </citation>
    <scope>NUCLEOTIDE SEQUENCE</scope>
    <source>
        <strain evidence="1">CGMCC 4.7430</strain>
    </source>
</reference>
<dbReference type="EMBL" id="BMNK01000020">
    <property type="protein sequence ID" value="GGP16250.1"/>
    <property type="molecule type" value="Genomic_DNA"/>
</dbReference>
<sequence length="96" mass="10114">MASEAFRMASMAGPEALEVTEYTRSPSSVVPAVVAPVSGIVPRFWNPHPVGGAARDSAWAGVTKAKTTSMAAKRIRTNASYKRAITALTVISRVVP</sequence>
<reference evidence="1" key="1">
    <citation type="journal article" date="2014" name="Int. J. Syst. Evol. Microbiol.">
        <title>Complete genome sequence of Corynebacterium casei LMG S-19264T (=DSM 44701T), isolated from a smear-ripened cheese.</title>
        <authorList>
            <consortium name="US DOE Joint Genome Institute (JGI-PGF)"/>
            <person name="Walter F."/>
            <person name="Albersmeier A."/>
            <person name="Kalinowski J."/>
            <person name="Ruckert C."/>
        </authorList>
    </citation>
    <scope>NUCLEOTIDE SEQUENCE</scope>
    <source>
        <strain evidence="1">CGMCC 4.7430</strain>
    </source>
</reference>
<evidence type="ECO:0000313" key="1">
    <source>
        <dbReference type="EMBL" id="GGP16250.1"/>
    </source>
</evidence>
<accession>A0A918ACN7</accession>
<dbReference type="Proteomes" id="UP000660745">
    <property type="component" value="Unassembled WGS sequence"/>
</dbReference>